<proteinExistence type="predicted"/>
<dbReference type="EMBL" id="LAZR01064663">
    <property type="protein sequence ID" value="KKK57083.1"/>
    <property type="molecule type" value="Genomic_DNA"/>
</dbReference>
<sequence length="55" mass="6256">IEVCGSVNKGGLIPDAECRDYAYKYKGNSCRYCITDQIFKYLHSQGVIPLIKEVR</sequence>
<reference evidence="1" key="1">
    <citation type="journal article" date="2015" name="Nature">
        <title>Complex archaea that bridge the gap between prokaryotes and eukaryotes.</title>
        <authorList>
            <person name="Spang A."/>
            <person name="Saw J.H."/>
            <person name="Jorgensen S.L."/>
            <person name="Zaremba-Niedzwiedzka K."/>
            <person name="Martijn J."/>
            <person name="Lind A.E."/>
            <person name="van Eijk R."/>
            <person name="Schleper C."/>
            <person name="Guy L."/>
            <person name="Ettema T.J."/>
        </authorList>
    </citation>
    <scope>NUCLEOTIDE SEQUENCE</scope>
</reference>
<organism evidence="1">
    <name type="scientific">marine sediment metagenome</name>
    <dbReference type="NCBI Taxonomy" id="412755"/>
    <lineage>
        <taxon>unclassified sequences</taxon>
        <taxon>metagenomes</taxon>
        <taxon>ecological metagenomes</taxon>
    </lineage>
</organism>
<protein>
    <submittedName>
        <fullName evidence="1">Uncharacterized protein</fullName>
    </submittedName>
</protein>
<name>A0A0F8WK89_9ZZZZ</name>
<accession>A0A0F8WK89</accession>
<dbReference type="AlphaFoldDB" id="A0A0F8WK89"/>
<comment type="caution">
    <text evidence="1">The sequence shown here is derived from an EMBL/GenBank/DDBJ whole genome shotgun (WGS) entry which is preliminary data.</text>
</comment>
<gene>
    <name evidence="1" type="ORF">LCGC14_3058020</name>
</gene>
<feature type="non-terminal residue" evidence="1">
    <location>
        <position position="1"/>
    </location>
</feature>
<evidence type="ECO:0000313" key="1">
    <source>
        <dbReference type="EMBL" id="KKK57083.1"/>
    </source>
</evidence>